<accession>A0A7C4FBE3</accession>
<name>A0A7C4FBE3_THEPE</name>
<dbReference type="AlphaFoldDB" id="A0A7C4FBE3"/>
<gene>
    <name evidence="1" type="ORF">ENV17_02010</name>
</gene>
<dbReference type="EMBL" id="DTFI01000053">
    <property type="protein sequence ID" value="HGI43147.1"/>
    <property type="molecule type" value="Genomic_DNA"/>
</dbReference>
<protein>
    <submittedName>
        <fullName evidence="1">Uncharacterized protein</fullName>
    </submittedName>
</protein>
<organism evidence="1">
    <name type="scientific">Thermofilum pendens</name>
    <dbReference type="NCBI Taxonomy" id="2269"/>
    <lineage>
        <taxon>Archaea</taxon>
        <taxon>Thermoproteota</taxon>
        <taxon>Thermoprotei</taxon>
        <taxon>Thermofilales</taxon>
        <taxon>Thermofilaceae</taxon>
        <taxon>Thermofilum</taxon>
    </lineage>
</organism>
<comment type="caution">
    <text evidence="1">The sequence shown here is derived from an EMBL/GenBank/DDBJ whole genome shotgun (WGS) entry which is preliminary data.</text>
</comment>
<reference evidence="1" key="1">
    <citation type="journal article" date="2020" name="mSystems">
        <title>Genome- and Community-Level Interaction Insights into Carbon Utilization and Element Cycling Functions of Hydrothermarchaeota in Hydrothermal Sediment.</title>
        <authorList>
            <person name="Zhou Z."/>
            <person name="Liu Y."/>
            <person name="Xu W."/>
            <person name="Pan J."/>
            <person name="Luo Z.H."/>
            <person name="Li M."/>
        </authorList>
    </citation>
    <scope>NUCLEOTIDE SEQUENCE [LARGE SCALE GENOMIC DNA]</scope>
    <source>
        <strain evidence="1">SpSt-735</strain>
    </source>
</reference>
<sequence>MPGMKEINALEEQLKKSREMLSFEAQLMPEILHGLVALYNDEEDITCFTLKKLYGKLEKCSSRKVF</sequence>
<evidence type="ECO:0000313" key="1">
    <source>
        <dbReference type="EMBL" id="HGI43147.1"/>
    </source>
</evidence>
<proteinExistence type="predicted"/>